<dbReference type="PANTHER" id="PTHR43792">
    <property type="entry name" value="GNAT FAMILY, PUTATIVE (AFU_ORTHOLOGUE AFUA_3G00765)-RELATED-RELATED"/>
    <property type="match status" value="1"/>
</dbReference>
<dbReference type="SUPFAM" id="SSF55729">
    <property type="entry name" value="Acyl-CoA N-acyltransferases (Nat)"/>
    <property type="match status" value="1"/>
</dbReference>
<dbReference type="Gene3D" id="3.40.630.30">
    <property type="match status" value="1"/>
</dbReference>
<gene>
    <name evidence="5" type="ORF">BLEM_2043</name>
</gene>
<dbReference type="AlphaFoldDB" id="A0A261FMB0"/>
<feature type="domain" description="N-acetyltransferase" evidence="4">
    <location>
        <begin position="6"/>
        <end position="175"/>
    </location>
</feature>
<sequence length="209" mass="23751">MLETERLELRRWRKGNLEEAATLFRYASDEEIGPLCGWNPHTGVEESRNIINDVFVGPENYAIALKSTDEPIGCVELKDISDEHTTEPVREAIRANRLLDGCEMDEGALYELTAGSAKELGYWIARPYWGWGFMTEALREMLRHAFKNLGAPAVWGGHYIDNIASSRVMEHCGLKPVCVASHCHFPIIDEYHDCLIRVITRAQWCETLA</sequence>
<dbReference type="InterPro" id="IPR051531">
    <property type="entry name" value="N-acetyltransferase"/>
</dbReference>
<dbReference type="InterPro" id="IPR000182">
    <property type="entry name" value="GNAT_dom"/>
</dbReference>
<dbReference type="RefSeq" id="WP_072727040.1">
    <property type="nucleotide sequence ID" value="NZ_BDIS01000031.1"/>
</dbReference>
<evidence type="ECO:0000259" key="4">
    <source>
        <dbReference type="Pfam" id="PF13302"/>
    </source>
</evidence>
<keyword evidence="1 5" id="KW-0808">Transferase</keyword>
<dbReference type="InterPro" id="IPR016181">
    <property type="entry name" value="Acyl_CoA_acyltransferase"/>
</dbReference>
<dbReference type="GO" id="GO:0016747">
    <property type="term" value="F:acyltransferase activity, transferring groups other than amino-acyl groups"/>
    <property type="evidence" value="ECO:0007669"/>
    <property type="project" value="InterPro"/>
</dbReference>
<reference evidence="5 6" key="1">
    <citation type="journal article" date="2017" name="BMC Genomics">
        <title>Comparative genomic and phylogenomic analyses of the Bifidobacteriaceae family.</title>
        <authorList>
            <person name="Lugli G.A."/>
            <person name="Milani C."/>
            <person name="Turroni F."/>
            <person name="Duranti S."/>
            <person name="Mancabelli L."/>
            <person name="Mangifesta M."/>
            <person name="Ferrario C."/>
            <person name="Modesto M."/>
            <person name="Mattarelli P."/>
            <person name="Jiri K."/>
            <person name="van Sinderen D."/>
            <person name="Ventura M."/>
        </authorList>
    </citation>
    <scope>NUCLEOTIDE SEQUENCE [LARGE SCALE GENOMIC DNA]</scope>
    <source>
        <strain evidence="5 6">DSM 28807</strain>
    </source>
</reference>
<dbReference type="PANTHER" id="PTHR43792:SF8">
    <property type="entry name" value="[RIBOSOMAL PROTEIN US5]-ALANINE N-ACETYLTRANSFERASE"/>
    <property type="match status" value="1"/>
</dbReference>
<keyword evidence="6" id="KW-1185">Reference proteome</keyword>
<evidence type="ECO:0000256" key="3">
    <source>
        <dbReference type="ARBA" id="ARBA00038502"/>
    </source>
</evidence>
<dbReference type="Pfam" id="PF13302">
    <property type="entry name" value="Acetyltransf_3"/>
    <property type="match status" value="1"/>
</dbReference>
<dbReference type="Proteomes" id="UP000216352">
    <property type="component" value="Unassembled WGS sequence"/>
</dbReference>
<evidence type="ECO:0000313" key="5">
    <source>
        <dbReference type="EMBL" id="OZG60103.1"/>
    </source>
</evidence>
<dbReference type="OrthoDB" id="4142102at2"/>
<comment type="similarity">
    <text evidence="3">Belongs to the acetyltransferase family. RimJ subfamily.</text>
</comment>
<evidence type="ECO:0000256" key="1">
    <source>
        <dbReference type="ARBA" id="ARBA00022679"/>
    </source>
</evidence>
<evidence type="ECO:0000256" key="2">
    <source>
        <dbReference type="ARBA" id="ARBA00023315"/>
    </source>
</evidence>
<evidence type="ECO:0000313" key="6">
    <source>
        <dbReference type="Proteomes" id="UP000216352"/>
    </source>
</evidence>
<accession>A0A261FMB0</accession>
<protein>
    <submittedName>
        <fullName evidence="5">Acetyltransferase, GNAT family</fullName>
    </submittedName>
</protein>
<proteinExistence type="inferred from homology"/>
<name>A0A261FMB0_9BIFI</name>
<organism evidence="5 6">
    <name type="scientific">Bifidobacterium lemurum</name>
    <dbReference type="NCBI Taxonomy" id="1603886"/>
    <lineage>
        <taxon>Bacteria</taxon>
        <taxon>Bacillati</taxon>
        <taxon>Actinomycetota</taxon>
        <taxon>Actinomycetes</taxon>
        <taxon>Bifidobacteriales</taxon>
        <taxon>Bifidobacteriaceae</taxon>
        <taxon>Bifidobacterium</taxon>
    </lineage>
</organism>
<keyword evidence="2" id="KW-0012">Acyltransferase</keyword>
<dbReference type="STRING" id="1603886.GCA_001895165_02199"/>
<comment type="caution">
    <text evidence="5">The sequence shown here is derived from an EMBL/GenBank/DDBJ whole genome shotgun (WGS) entry which is preliminary data.</text>
</comment>
<dbReference type="EMBL" id="MWWX01000018">
    <property type="protein sequence ID" value="OZG60103.1"/>
    <property type="molecule type" value="Genomic_DNA"/>
</dbReference>